<evidence type="ECO:0000313" key="2">
    <source>
        <dbReference type="EMBL" id="RCI15397.1"/>
    </source>
</evidence>
<evidence type="ECO:0000313" key="3">
    <source>
        <dbReference type="Proteomes" id="UP000253664"/>
    </source>
</evidence>
<proteinExistence type="predicted"/>
<protein>
    <submittedName>
        <fullName evidence="2">Uncharacterized protein</fullName>
    </submittedName>
</protein>
<dbReference type="Proteomes" id="UP000253664">
    <property type="component" value="Unassembled WGS sequence"/>
</dbReference>
<accession>A0A367LLY6</accession>
<sequence>MGMKPVEEKGYPPPSPAQGSRRRLEDESSSGQDKGEGGHRNLFVVVSGIGDVTSLGPAYGPRVSKSLRFTSVLHAKKRGKGSTMDSVEEMLTNNNHPTLSSSAVHDEAIRTDAWL</sequence>
<comment type="caution">
    <text evidence="2">The sequence shown here is derived from an EMBL/GenBank/DDBJ whole genome shotgun (WGS) entry which is preliminary data.</text>
</comment>
<dbReference type="AlphaFoldDB" id="A0A367LLY6"/>
<evidence type="ECO:0000256" key="1">
    <source>
        <dbReference type="SAM" id="MobiDB-lite"/>
    </source>
</evidence>
<feature type="region of interest" description="Disordered" evidence="1">
    <location>
        <begin position="1"/>
        <end position="39"/>
    </location>
</feature>
<organism evidence="2 3">
    <name type="scientific">Ophiocordyceps polyrhachis-furcata BCC 54312</name>
    <dbReference type="NCBI Taxonomy" id="1330021"/>
    <lineage>
        <taxon>Eukaryota</taxon>
        <taxon>Fungi</taxon>
        <taxon>Dikarya</taxon>
        <taxon>Ascomycota</taxon>
        <taxon>Pezizomycotina</taxon>
        <taxon>Sordariomycetes</taxon>
        <taxon>Hypocreomycetidae</taxon>
        <taxon>Hypocreales</taxon>
        <taxon>Ophiocordycipitaceae</taxon>
        <taxon>Ophiocordyceps</taxon>
    </lineage>
</organism>
<gene>
    <name evidence="2" type="ORF">L249_6772</name>
</gene>
<feature type="compositionally biased region" description="Basic and acidic residues" evidence="1">
    <location>
        <begin position="1"/>
        <end position="10"/>
    </location>
</feature>
<name>A0A367LLY6_9HYPO</name>
<keyword evidence="3" id="KW-1185">Reference proteome</keyword>
<reference evidence="2 3" key="1">
    <citation type="journal article" date="2015" name="BMC Genomics">
        <title>Insights from the genome of Ophiocordyceps polyrhachis-furcata to pathogenicity and host specificity in insect fungi.</title>
        <authorList>
            <person name="Wichadakul D."/>
            <person name="Kobmoo N."/>
            <person name="Ingsriswang S."/>
            <person name="Tangphatsornruang S."/>
            <person name="Chantasingh D."/>
            <person name="Luangsa-ard J.J."/>
            <person name="Eurwilaichitr L."/>
        </authorList>
    </citation>
    <scope>NUCLEOTIDE SEQUENCE [LARGE SCALE GENOMIC DNA]</scope>
    <source>
        <strain evidence="2 3">BCC 54312</strain>
    </source>
</reference>
<dbReference type="EMBL" id="LKCN02000003">
    <property type="protein sequence ID" value="RCI15397.1"/>
    <property type="molecule type" value="Genomic_DNA"/>
</dbReference>